<organism evidence="6 7">
    <name type="scientific">Paenibacillus agilis</name>
    <dbReference type="NCBI Taxonomy" id="3020863"/>
    <lineage>
        <taxon>Bacteria</taxon>
        <taxon>Bacillati</taxon>
        <taxon>Bacillota</taxon>
        <taxon>Bacilli</taxon>
        <taxon>Bacillales</taxon>
        <taxon>Paenibacillaceae</taxon>
        <taxon>Paenibacillus</taxon>
    </lineage>
</organism>
<dbReference type="SUPFAM" id="SSF53850">
    <property type="entry name" value="Periplasmic binding protein-like II"/>
    <property type="match status" value="1"/>
</dbReference>
<evidence type="ECO:0000259" key="5">
    <source>
        <dbReference type="PROSITE" id="PS50931"/>
    </source>
</evidence>
<dbReference type="GO" id="GO:0003700">
    <property type="term" value="F:DNA-binding transcription factor activity"/>
    <property type="evidence" value="ECO:0007669"/>
    <property type="project" value="InterPro"/>
</dbReference>
<dbReference type="GO" id="GO:0003677">
    <property type="term" value="F:DNA binding"/>
    <property type="evidence" value="ECO:0007669"/>
    <property type="project" value="UniProtKB-KW"/>
</dbReference>
<feature type="domain" description="HTH lysR-type" evidence="5">
    <location>
        <begin position="1"/>
        <end position="58"/>
    </location>
</feature>
<dbReference type="InterPro" id="IPR036390">
    <property type="entry name" value="WH_DNA-bd_sf"/>
</dbReference>
<dbReference type="InterPro" id="IPR036388">
    <property type="entry name" value="WH-like_DNA-bd_sf"/>
</dbReference>
<comment type="similarity">
    <text evidence="1">Belongs to the LysR transcriptional regulatory family.</text>
</comment>
<keyword evidence="3" id="KW-0238">DNA-binding</keyword>
<dbReference type="InterPro" id="IPR005119">
    <property type="entry name" value="LysR_subst-bd"/>
</dbReference>
<gene>
    <name evidence="6" type="ORF">FPZ44_11535</name>
</gene>
<dbReference type="PANTHER" id="PTHR30346">
    <property type="entry name" value="TRANSCRIPTIONAL DUAL REGULATOR HCAR-RELATED"/>
    <property type="match status" value="1"/>
</dbReference>
<dbReference type="Gene3D" id="1.10.10.10">
    <property type="entry name" value="Winged helix-like DNA-binding domain superfamily/Winged helix DNA-binding domain"/>
    <property type="match status" value="1"/>
</dbReference>
<evidence type="ECO:0000256" key="1">
    <source>
        <dbReference type="ARBA" id="ARBA00009437"/>
    </source>
</evidence>
<dbReference type="AlphaFoldDB" id="A0A559J170"/>
<comment type="caution">
    <text evidence="6">The sequence shown here is derived from an EMBL/GenBank/DDBJ whole genome shotgun (WGS) entry which is preliminary data.</text>
</comment>
<keyword evidence="4" id="KW-0804">Transcription</keyword>
<dbReference type="PROSITE" id="PS50931">
    <property type="entry name" value="HTH_LYSR"/>
    <property type="match status" value="1"/>
</dbReference>
<dbReference type="FunFam" id="1.10.10.10:FF:000001">
    <property type="entry name" value="LysR family transcriptional regulator"/>
    <property type="match status" value="1"/>
</dbReference>
<dbReference type="SUPFAM" id="SSF46785">
    <property type="entry name" value="Winged helix' DNA-binding domain"/>
    <property type="match status" value="1"/>
</dbReference>
<proteinExistence type="inferred from homology"/>
<dbReference type="OrthoDB" id="9803735at2"/>
<sequence length="290" mass="32624">MNIDWLQSFIEAARQKSLSKAAYALNLSQPAISKHIRNLERHYNLVLFHRTSIGIELTEAGKHFHTRIAPVFAELLDIHQEMREYDKATPIVIGTLPSLATYYLPQRTIHSSIPDQSIRVMIQNTSAELIQSLREKRLDAVFVDSSYVTESLWKRELFNEGYCAVFPMNHHFRSRSSIKLTDLCEESLLVHQAPCDTRNFILAQFEAAGCPPSAMTEVASGDFIFGAVAAGMGITIIPELNARNLGHLQLLALPIVDMDANRSISLVTQETQLGSKLYKWITSYTESATM</sequence>
<name>A0A559J170_9BACL</name>
<dbReference type="EMBL" id="VNJK01000001">
    <property type="protein sequence ID" value="TVX93635.1"/>
    <property type="molecule type" value="Genomic_DNA"/>
</dbReference>
<evidence type="ECO:0000256" key="2">
    <source>
        <dbReference type="ARBA" id="ARBA00023015"/>
    </source>
</evidence>
<evidence type="ECO:0000256" key="4">
    <source>
        <dbReference type="ARBA" id="ARBA00023163"/>
    </source>
</evidence>
<reference evidence="6 7" key="1">
    <citation type="submission" date="2019-07" db="EMBL/GenBank/DDBJ databases">
        <authorList>
            <person name="Kim J."/>
        </authorList>
    </citation>
    <scope>NUCLEOTIDE SEQUENCE [LARGE SCALE GENOMIC DNA]</scope>
    <source>
        <strain evidence="6 7">N4</strain>
    </source>
</reference>
<evidence type="ECO:0000313" key="7">
    <source>
        <dbReference type="Proteomes" id="UP000318102"/>
    </source>
</evidence>
<keyword evidence="2" id="KW-0805">Transcription regulation</keyword>
<dbReference type="CDD" id="cd05466">
    <property type="entry name" value="PBP2_LTTR_substrate"/>
    <property type="match status" value="1"/>
</dbReference>
<dbReference type="Gene3D" id="3.40.190.10">
    <property type="entry name" value="Periplasmic binding protein-like II"/>
    <property type="match status" value="2"/>
</dbReference>
<dbReference type="Pfam" id="PF03466">
    <property type="entry name" value="LysR_substrate"/>
    <property type="match status" value="1"/>
</dbReference>
<evidence type="ECO:0000256" key="3">
    <source>
        <dbReference type="ARBA" id="ARBA00023125"/>
    </source>
</evidence>
<dbReference type="RefSeq" id="WP_144990307.1">
    <property type="nucleotide sequence ID" value="NZ_VNJK01000001.1"/>
</dbReference>
<dbReference type="Proteomes" id="UP000318102">
    <property type="component" value="Unassembled WGS sequence"/>
</dbReference>
<evidence type="ECO:0000313" key="6">
    <source>
        <dbReference type="EMBL" id="TVX93635.1"/>
    </source>
</evidence>
<dbReference type="InterPro" id="IPR000847">
    <property type="entry name" value="LysR_HTH_N"/>
</dbReference>
<dbReference type="PRINTS" id="PR00039">
    <property type="entry name" value="HTHLYSR"/>
</dbReference>
<dbReference type="Pfam" id="PF00126">
    <property type="entry name" value="HTH_1"/>
    <property type="match status" value="1"/>
</dbReference>
<keyword evidence="7" id="KW-1185">Reference proteome</keyword>
<dbReference type="GO" id="GO:0032993">
    <property type="term" value="C:protein-DNA complex"/>
    <property type="evidence" value="ECO:0007669"/>
    <property type="project" value="TreeGrafter"/>
</dbReference>
<accession>A0A559J170</accession>
<dbReference type="PANTHER" id="PTHR30346:SF0">
    <property type="entry name" value="HCA OPERON TRANSCRIPTIONAL ACTIVATOR HCAR"/>
    <property type="match status" value="1"/>
</dbReference>
<protein>
    <submittedName>
        <fullName evidence="6">LysR family transcriptional regulator</fullName>
    </submittedName>
</protein>